<dbReference type="SUPFAM" id="SSF74653">
    <property type="entry name" value="TolA/TonB C-terminal domain"/>
    <property type="match status" value="1"/>
</dbReference>
<proteinExistence type="predicted"/>
<reference evidence="6" key="1">
    <citation type="submission" date="2018-05" db="EMBL/GenBank/DDBJ databases">
        <authorList>
            <person name="Lanie J.A."/>
            <person name="Ng W.-L."/>
            <person name="Kazmierczak K.M."/>
            <person name="Andrzejewski T.M."/>
            <person name="Davidsen T.M."/>
            <person name="Wayne K.J."/>
            <person name="Tettelin H."/>
            <person name="Glass J.I."/>
            <person name="Rusch D."/>
            <person name="Podicherti R."/>
            <person name="Tsui H.-C.T."/>
            <person name="Winkler M.E."/>
        </authorList>
    </citation>
    <scope>NUCLEOTIDE SEQUENCE</scope>
</reference>
<dbReference type="InterPro" id="IPR037682">
    <property type="entry name" value="TonB_C"/>
</dbReference>
<dbReference type="NCBIfam" id="TIGR01352">
    <property type="entry name" value="tonB_Cterm"/>
    <property type="match status" value="1"/>
</dbReference>
<dbReference type="Pfam" id="PF03544">
    <property type="entry name" value="TonB_C"/>
    <property type="match status" value="1"/>
</dbReference>
<evidence type="ECO:0000313" key="6">
    <source>
        <dbReference type="EMBL" id="SVD13342.1"/>
    </source>
</evidence>
<dbReference type="AlphaFoldDB" id="A0A382SUX2"/>
<sequence>MAILFVTPVGAHDELFPSCSSKHPTHDIENTRATPKPVAIYKEPPEYPATKRTNGAVILEYTVTKEGETTDMKVLSSSSGAFSSRAIKALKAFRYQPVLVEGKPVATKGLKHKFTFEIDSSESGLFMESETLDFDPSALSKFIKSVSRIRTKTGLERISKALEK</sequence>
<comment type="subcellular location">
    <subcellularLocation>
        <location evidence="1">Membrane</location>
        <topology evidence="1">Single-pass membrane protein</topology>
    </subcellularLocation>
</comment>
<protein>
    <recommendedName>
        <fullName evidence="5">TonB C-terminal domain-containing protein</fullName>
    </recommendedName>
</protein>
<evidence type="ECO:0000256" key="2">
    <source>
        <dbReference type="ARBA" id="ARBA00022692"/>
    </source>
</evidence>
<keyword evidence="4" id="KW-0472">Membrane</keyword>
<dbReference type="Gene3D" id="3.30.1150.10">
    <property type="match status" value="1"/>
</dbReference>
<keyword evidence="2" id="KW-0812">Transmembrane</keyword>
<evidence type="ECO:0000256" key="3">
    <source>
        <dbReference type="ARBA" id="ARBA00022989"/>
    </source>
</evidence>
<dbReference type="GO" id="GO:0055085">
    <property type="term" value="P:transmembrane transport"/>
    <property type="evidence" value="ECO:0007669"/>
    <property type="project" value="InterPro"/>
</dbReference>
<evidence type="ECO:0000256" key="4">
    <source>
        <dbReference type="ARBA" id="ARBA00023136"/>
    </source>
</evidence>
<organism evidence="6">
    <name type="scientific">marine metagenome</name>
    <dbReference type="NCBI Taxonomy" id="408172"/>
    <lineage>
        <taxon>unclassified sequences</taxon>
        <taxon>metagenomes</taxon>
        <taxon>ecological metagenomes</taxon>
    </lineage>
</organism>
<dbReference type="GO" id="GO:0016020">
    <property type="term" value="C:membrane"/>
    <property type="evidence" value="ECO:0007669"/>
    <property type="project" value="UniProtKB-SubCell"/>
</dbReference>
<accession>A0A382SUX2</accession>
<evidence type="ECO:0000259" key="5">
    <source>
        <dbReference type="Pfam" id="PF03544"/>
    </source>
</evidence>
<dbReference type="InterPro" id="IPR006260">
    <property type="entry name" value="TonB/TolA_C"/>
</dbReference>
<dbReference type="EMBL" id="UINC01131564">
    <property type="protein sequence ID" value="SVD13342.1"/>
    <property type="molecule type" value="Genomic_DNA"/>
</dbReference>
<name>A0A382SUX2_9ZZZZ</name>
<keyword evidence="3" id="KW-1133">Transmembrane helix</keyword>
<feature type="domain" description="TonB C-terminal" evidence="5">
    <location>
        <begin position="45"/>
        <end position="117"/>
    </location>
</feature>
<evidence type="ECO:0000256" key="1">
    <source>
        <dbReference type="ARBA" id="ARBA00004167"/>
    </source>
</evidence>
<feature type="non-terminal residue" evidence="6">
    <location>
        <position position="164"/>
    </location>
</feature>
<gene>
    <name evidence="6" type="ORF">METZ01_LOCUS366196</name>
</gene>